<reference evidence="1 2" key="1">
    <citation type="submission" date="2013-09" db="EMBL/GenBank/DDBJ databases">
        <title>Corchorus capsularis genome sequencing.</title>
        <authorList>
            <person name="Alam M."/>
            <person name="Haque M.S."/>
            <person name="Islam M.S."/>
            <person name="Emdad E.M."/>
            <person name="Islam M.M."/>
            <person name="Ahmed B."/>
            <person name="Halim A."/>
            <person name="Hossen Q.M.M."/>
            <person name="Hossain M.Z."/>
            <person name="Ahmed R."/>
            <person name="Khan M.M."/>
            <person name="Islam R."/>
            <person name="Rashid M.M."/>
            <person name="Khan S.A."/>
            <person name="Rahman M.S."/>
            <person name="Alam M."/>
        </authorList>
    </citation>
    <scope>NUCLEOTIDE SEQUENCE [LARGE SCALE GENOMIC DNA]</scope>
    <source>
        <strain evidence="2">cv. CVL-1</strain>
        <tissue evidence="1">Whole seedling</tissue>
    </source>
</reference>
<evidence type="ECO:0000313" key="2">
    <source>
        <dbReference type="Proteomes" id="UP000188268"/>
    </source>
</evidence>
<protein>
    <submittedName>
        <fullName evidence="1">Uncharacterized protein</fullName>
    </submittedName>
</protein>
<name>A0A1R3I8B6_COCAP</name>
<accession>A0A1R3I8B6</accession>
<proteinExistence type="predicted"/>
<dbReference type="AlphaFoldDB" id="A0A1R3I8B6"/>
<gene>
    <name evidence="1" type="ORF">CCACVL1_14062</name>
</gene>
<dbReference type="Gramene" id="OMO78832">
    <property type="protein sequence ID" value="OMO78832"/>
    <property type="gene ID" value="CCACVL1_14062"/>
</dbReference>
<dbReference type="EMBL" id="AWWV01010515">
    <property type="protein sequence ID" value="OMO78832.1"/>
    <property type="molecule type" value="Genomic_DNA"/>
</dbReference>
<dbReference type="Proteomes" id="UP000188268">
    <property type="component" value="Unassembled WGS sequence"/>
</dbReference>
<comment type="caution">
    <text evidence="1">The sequence shown here is derived from an EMBL/GenBank/DDBJ whole genome shotgun (WGS) entry which is preliminary data.</text>
</comment>
<sequence>MTEAALRQHICATYDQLTVGGRGWGDRVGFVGL</sequence>
<organism evidence="1 2">
    <name type="scientific">Corchorus capsularis</name>
    <name type="common">Jute</name>
    <dbReference type="NCBI Taxonomy" id="210143"/>
    <lineage>
        <taxon>Eukaryota</taxon>
        <taxon>Viridiplantae</taxon>
        <taxon>Streptophyta</taxon>
        <taxon>Embryophyta</taxon>
        <taxon>Tracheophyta</taxon>
        <taxon>Spermatophyta</taxon>
        <taxon>Magnoliopsida</taxon>
        <taxon>eudicotyledons</taxon>
        <taxon>Gunneridae</taxon>
        <taxon>Pentapetalae</taxon>
        <taxon>rosids</taxon>
        <taxon>malvids</taxon>
        <taxon>Malvales</taxon>
        <taxon>Malvaceae</taxon>
        <taxon>Grewioideae</taxon>
        <taxon>Apeibeae</taxon>
        <taxon>Corchorus</taxon>
    </lineage>
</organism>
<keyword evidence="2" id="KW-1185">Reference proteome</keyword>
<evidence type="ECO:0000313" key="1">
    <source>
        <dbReference type="EMBL" id="OMO78832.1"/>
    </source>
</evidence>